<evidence type="ECO:0000256" key="1">
    <source>
        <dbReference type="ARBA" id="ARBA00022737"/>
    </source>
</evidence>
<reference evidence="3" key="1">
    <citation type="submission" date="2015-12" db="EMBL/GenBank/DDBJ databases">
        <title>De novo transcriptome assembly of four potential Pierce s Disease insect vectors from Arizona vineyards.</title>
        <authorList>
            <person name="Tassone E.E."/>
        </authorList>
    </citation>
    <scope>NUCLEOTIDE SEQUENCE</scope>
</reference>
<evidence type="ECO:0000313" key="3">
    <source>
        <dbReference type="EMBL" id="JAS10036.1"/>
    </source>
</evidence>
<accession>A0A1B6C961</accession>
<feature type="domain" description="Fibulin C-terminal Ig-like" evidence="2">
    <location>
        <begin position="46"/>
        <end position="155"/>
    </location>
</feature>
<sequence length="158" mass="17997">MRGTYRCNSITCPSDYTRDKLDENRCKRISMECREGDTECLRKPMSYSFHFITLVSNMTINGGALDLFTMRGPLWKSTTVNFNLELTSAQTPPTVDPATRNAFLLTTTAHNQCSIRLVQTLYGPQDIHLQLTMEFYYNGVYGGTTISKVSIFVSQYDF</sequence>
<dbReference type="AlphaFoldDB" id="A0A1B6C961"/>
<proteinExistence type="predicted"/>
<keyword evidence="1" id="KW-0677">Repeat</keyword>
<dbReference type="EMBL" id="GEDC01027262">
    <property type="protein sequence ID" value="JAS10036.1"/>
    <property type="molecule type" value="Transcribed_RNA"/>
</dbReference>
<dbReference type="InterPro" id="IPR055088">
    <property type="entry name" value="Fibulin_C"/>
</dbReference>
<evidence type="ECO:0000259" key="2">
    <source>
        <dbReference type="Pfam" id="PF22914"/>
    </source>
</evidence>
<gene>
    <name evidence="3" type="ORF">g.32507</name>
</gene>
<dbReference type="Pfam" id="PF22914">
    <property type="entry name" value="Fibulin_C"/>
    <property type="match status" value="1"/>
</dbReference>
<name>A0A1B6C961_9HEMI</name>
<protein>
    <recommendedName>
        <fullName evidence="2">Fibulin C-terminal Ig-like domain-containing protein</fullName>
    </recommendedName>
</protein>
<organism evidence="3">
    <name type="scientific">Clastoptera arizonana</name>
    <name type="common">Arizona spittle bug</name>
    <dbReference type="NCBI Taxonomy" id="38151"/>
    <lineage>
        <taxon>Eukaryota</taxon>
        <taxon>Metazoa</taxon>
        <taxon>Ecdysozoa</taxon>
        <taxon>Arthropoda</taxon>
        <taxon>Hexapoda</taxon>
        <taxon>Insecta</taxon>
        <taxon>Pterygota</taxon>
        <taxon>Neoptera</taxon>
        <taxon>Paraneoptera</taxon>
        <taxon>Hemiptera</taxon>
        <taxon>Auchenorrhyncha</taxon>
        <taxon>Cercopoidea</taxon>
        <taxon>Clastopteridae</taxon>
        <taxon>Clastoptera</taxon>
    </lineage>
</organism>